<evidence type="ECO:0000313" key="12">
    <source>
        <dbReference type="EMBL" id="EKX38553.1"/>
    </source>
</evidence>
<dbReference type="PIRSF" id="PIRSF000114">
    <property type="entry name" value="Glycerol-3-P_dh"/>
    <property type="match status" value="1"/>
</dbReference>
<evidence type="ECO:0000313" key="14">
    <source>
        <dbReference type="Proteomes" id="UP000011087"/>
    </source>
</evidence>
<evidence type="ECO:0000313" key="13">
    <source>
        <dbReference type="EnsemblProtists" id="EKX38553"/>
    </source>
</evidence>
<dbReference type="FunFam" id="1.10.1040.10:FF:000004">
    <property type="entry name" value="Glycerol-3-phosphate dehydrogenase [NAD(+)]"/>
    <property type="match status" value="1"/>
</dbReference>
<dbReference type="GO" id="GO:0051287">
    <property type="term" value="F:NAD binding"/>
    <property type="evidence" value="ECO:0007669"/>
    <property type="project" value="UniProtKB-UniRule"/>
</dbReference>
<dbReference type="PRINTS" id="PR00077">
    <property type="entry name" value="GPDHDRGNASE"/>
</dbReference>
<keyword evidence="2 8" id="KW-0560">Oxidoreductase</keyword>
<dbReference type="InterPro" id="IPR011128">
    <property type="entry name" value="G3P_DH_NAD-dep_N"/>
</dbReference>
<feature type="binding site" evidence="7">
    <location>
        <begin position="9"/>
        <end position="14"/>
    </location>
    <ligand>
        <name>NAD(+)</name>
        <dbReference type="ChEBI" id="CHEBI:57540"/>
    </ligand>
</feature>
<dbReference type="FunFam" id="3.40.50.720:FF:000365">
    <property type="entry name" value="Glycerol-3-phosphate dehydrogenase [NAD(+)]"/>
    <property type="match status" value="1"/>
</dbReference>
<feature type="binding site" evidence="7">
    <location>
        <position position="40"/>
    </location>
    <ligand>
        <name>NAD(+)</name>
        <dbReference type="ChEBI" id="CHEBI:57540"/>
    </ligand>
</feature>
<reference evidence="14" key="2">
    <citation type="submission" date="2012-11" db="EMBL/GenBank/DDBJ databases">
        <authorList>
            <person name="Kuo A."/>
            <person name="Curtis B.A."/>
            <person name="Tanifuji G."/>
            <person name="Burki F."/>
            <person name="Gruber A."/>
            <person name="Irimia M."/>
            <person name="Maruyama S."/>
            <person name="Arias M.C."/>
            <person name="Ball S.G."/>
            <person name="Gile G.H."/>
            <person name="Hirakawa Y."/>
            <person name="Hopkins J.F."/>
            <person name="Rensing S.A."/>
            <person name="Schmutz J."/>
            <person name="Symeonidi A."/>
            <person name="Elias M."/>
            <person name="Eveleigh R.J."/>
            <person name="Herman E.K."/>
            <person name="Klute M.J."/>
            <person name="Nakayama T."/>
            <person name="Obornik M."/>
            <person name="Reyes-Prieto A."/>
            <person name="Armbrust E.V."/>
            <person name="Aves S.J."/>
            <person name="Beiko R.G."/>
            <person name="Coutinho P."/>
            <person name="Dacks J.B."/>
            <person name="Durnford D.G."/>
            <person name="Fast N.M."/>
            <person name="Green B.R."/>
            <person name="Grisdale C."/>
            <person name="Hempe F."/>
            <person name="Henrissat B."/>
            <person name="Hoppner M.P."/>
            <person name="Ishida K.-I."/>
            <person name="Kim E."/>
            <person name="Koreny L."/>
            <person name="Kroth P.G."/>
            <person name="Liu Y."/>
            <person name="Malik S.-B."/>
            <person name="Maier U.G."/>
            <person name="McRose D."/>
            <person name="Mock T."/>
            <person name="Neilson J.A."/>
            <person name="Onodera N.T."/>
            <person name="Poole A.M."/>
            <person name="Pritham E.J."/>
            <person name="Richards T.A."/>
            <person name="Rocap G."/>
            <person name="Roy S.W."/>
            <person name="Sarai C."/>
            <person name="Schaack S."/>
            <person name="Shirato S."/>
            <person name="Slamovits C.H."/>
            <person name="Spencer D.F."/>
            <person name="Suzuki S."/>
            <person name="Worden A.Z."/>
            <person name="Zauner S."/>
            <person name="Barry K."/>
            <person name="Bell C."/>
            <person name="Bharti A.K."/>
            <person name="Crow J.A."/>
            <person name="Grimwood J."/>
            <person name="Kramer R."/>
            <person name="Lindquist E."/>
            <person name="Lucas S."/>
            <person name="Salamov A."/>
            <person name="McFadden G.I."/>
            <person name="Lane C.E."/>
            <person name="Keeling P.J."/>
            <person name="Gray M.W."/>
            <person name="Grigoriev I.V."/>
            <person name="Archibald J.M."/>
        </authorList>
    </citation>
    <scope>NUCLEOTIDE SEQUENCE</scope>
    <source>
        <strain evidence="14">CCMP2712</strain>
    </source>
</reference>
<dbReference type="PANTHER" id="PTHR11728:SF8">
    <property type="entry name" value="GLYCEROL-3-PHOSPHATE DEHYDROGENASE [NAD(+)]-RELATED"/>
    <property type="match status" value="1"/>
</dbReference>
<evidence type="ECO:0000256" key="6">
    <source>
        <dbReference type="PIRSR" id="PIRSR000114-2"/>
    </source>
</evidence>
<feature type="domain" description="Glycerol-3-phosphate dehydrogenase NAD-dependent C-terminal" evidence="11">
    <location>
        <begin position="193"/>
        <end position="340"/>
    </location>
</feature>
<dbReference type="InterPro" id="IPR006109">
    <property type="entry name" value="G3P_DH_NAD-dep_C"/>
</dbReference>
<dbReference type="SUPFAM" id="SSF51735">
    <property type="entry name" value="NAD(P)-binding Rossmann-fold domains"/>
    <property type="match status" value="1"/>
</dbReference>
<feature type="binding site" evidence="7">
    <location>
        <position position="268"/>
    </location>
    <ligand>
        <name>NAD(+)</name>
        <dbReference type="ChEBI" id="CHEBI:57540"/>
    </ligand>
</feature>
<dbReference type="RefSeq" id="XP_005825533.1">
    <property type="nucleotide sequence ID" value="XM_005825476.1"/>
</dbReference>
<organism evidence="12">
    <name type="scientific">Guillardia theta (strain CCMP2712)</name>
    <name type="common">Cryptophyte</name>
    <dbReference type="NCBI Taxonomy" id="905079"/>
    <lineage>
        <taxon>Eukaryota</taxon>
        <taxon>Cryptophyceae</taxon>
        <taxon>Pyrenomonadales</taxon>
        <taxon>Geminigeraceae</taxon>
        <taxon>Guillardia</taxon>
    </lineage>
</organism>
<dbReference type="KEGG" id="gtt:GUITHDRAFT_115328"/>
<feature type="binding site" evidence="7">
    <location>
        <position position="299"/>
    </location>
    <ligand>
        <name>NAD(+)</name>
        <dbReference type="ChEBI" id="CHEBI:57540"/>
    </ligand>
</feature>
<dbReference type="GO" id="GO:0005975">
    <property type="term" value="P:carbohydrate metabolic process"/>
    <property type="evidence" value="ECO:0007669"/>
    <property type="project" value="InterPro"/>
</dbReference>
<dbReference type="NCBIfam" id="TIGR03376">
    <property type="entry name" value="glycerol3P_DH"/>
    <property type="match status" value="1"/>
</dbReference>
<dbReference type="Gene3D" id="3.40.50.720">
    <property type="entry name" value="NAD(P)-binding Rossmann-like Domain"/>
    <property type="match status" value="1"/>
</dbReference>
<dbReference type="Pfam" id="PF07479">
    <property type="entry name" value="NAD_Gly3P_dh_C"/>
    <property type="match status" value="1"/>
</dbReference>
<feature type="binding site" evidence="7">
    <location>
        <position position="153"/>
    </location>
    <ligand>
        <name>NAD(+)</name>
        <dbReference type="ChEBI" id="CHEBI:57540"/>
    </ligand>
</feature>
<dbReference type="GO" id="GO:0005829">
    <property type="term" value="C:cytosol"/>
    <property type="evidence" value="ECO:0007669"/>
    <property type="project" value="TreeGrafter"/>
</dbReference>
<accession>L1IQL9</accession>
<dbReference type="InterPro" id="IPR006168">
    <property type="entry name" value="G3P_DH_NAD-dep"/>
</dbReference>
<reference evidence="13" key="3">
    <citation type="submission" date="2016-03" db="UniProtKB">
        <authorList>
            <consortium name="EnsemblProtists"/>
        </authorList>
    </citation>
    <scope>IDENTIFICATION</scope>
</reference>
<reference evidence="12 14" key="1">
    <citation type="journal article" date="2012" name="Nature">
        <title>Algal genomes reveal evolutionary mosaicism and the fate of nucleomorphs.</title>
        <authorList>
            <consortium name="DOE Joint Genome Institute"/>
            <person name="Curtis B.A."/>
            <person name="Tanifuji G."/>
            <person name="Burki F."/>
            <person name="Gruber A."/>
            <person name="Irimia M."/>
            <person name="Maruyama S."/>
            <person name="Arias M.C."/>
            <person name="Ball S.G."/>
            <person name="Gile G.H."/>
            <person name="Hirakawa Y."/>
            <person name="Hopkins J.F."/>
            <person name="Kuo A."/>
            <person name="Rensing S.A."/>
            <person name="Schmutz J."/>
            <person name="Symeonidi A."/>
            <person name="Elias M."/>
            <person name="Eveleigh R.J."/>
            <person name="Herman E.K."/>
            <person name="Klute M.J."/>
            <person name="Nakayama T."/>
            <person name="Obornik M."/>
            <person name="Reyes-Prieto A."/>
            <person name="Armbrust E.V."/>
            <person name="Aves S.J."/>
            <person name="Beiko R.G."/>
            <person name="Coutinho P."/>
            <person name="Dacks J.B."/>
            <person name="Durnford D.G."/>
            <person name="Fast N.M."/>
            <person name="Green B.R."/>
            <person name="Grisdale C.J."/>
            <person name="Hempel F."/>
            <person name="Henrissat B."/>
            <person name="Hoppner M.P."/>
            <person name="Ishida K."/>
            <person name="Kim E."/>
            <person name="Koreny L."/>
            <person name="Kroth P.G."/>
            <person name="Liu Y."/>
            <person name="Malik S.B."/>
            <person name="Maier U.G."/>
            <person name="McRose D."/>
            <person name="Mock T."/>
            <person name="Neilson J.A."/>
            <person name="Onodera N.T."/>
            <person name="Poole A.M."/>
            <person name="Pritham E.J."/>
            <person name="Richards T.A."/>
            <person name="Rocap G."/>
            <person name="Roy S.W."/>
            <person name="Sarai C."/>
            <person name="Schaack S."/>
            <person name="Shirato S."/>
            <person name="Slamovits C.H."/>
            <person name="Spencer D.F."/>
            <person name="Suzuki S."/>
            <person name="Worden A.Z."/>
            <person name="Zauner S."/>
            <person name="Barry K."/>
            <person name="Bell C."/>
            <person name="Bharti A.K."/>
            <person name="Crow J.A."/>
            <person name="Grimwood J."/>
            <person name="Kramer R."/>
            <person name="Lindquist E."/>
            <person name="Lucas S."/>
            <person name="Salamov A."/>
            <person name="McFadden G.I."/>
            <person name="Lane C.E."/>
            <person name="Keeling P.J."/>
            <person name="Gray M.W."/>
            <person name="Grigoriev I.V."/>
            <person name="Archibald J.M."/>
        </authorList>
    </citation>
    <scope>NUCLEOTIDE SEQUENCE</scope>
    <source>
        <strain evidence="12 14">CCMP2712</strain>
    </source>
</reference>
<evidence type="ECO:0000256" key="4">
    <source>
        <dbReference type="ARBA" id="ARBA00048683"/>
    </source>
</evidence>
<dbReference type="PROSITE" id="PS00957">
    <property type="entry name" value="NAD_G3PDH"/>
    <property type="match status" value="1"/>
</dbReference>
<dbReference type="PANTHER" id="PTHR11728">
    <property type="entry name" value="GLYCEROL-3-PHOSPHATE DEHYDROGENASE"/>
    <property type="match status" value="1"/>
</dbReference>
<dbReference type="HOGENOM" id="CLU_033449_2_2_1"/>
<dbReference type="GeneID" id="17295339"/>
<dbReference type="InterPro" id="IPR036291">
    <property type="entry name" value="NAD(P)-bd_dom_sf"/>
</dbReference>
<keyword evidence="3 7" id="KW-0520">NAD</keyword>
<dbReference type="Proteomes" id="UP000011087">
    <property type="component" value="Unassembled WGS sequence"/>
</dbReference>
<dbReference type="InterPro" id="IPR013328">
    <property type="entry name" value="6PGD_dom2"/>
</dbReference>
<feature type="binding site" evidence="6">
    <location>
        <begin position="268"/>
        <end position="269"/>
    </location>
    <ligand>
        <name>substrate</name>
    </ligand>
</feature>
<evidence type="ECO:0000256" key="2">
    <source>
        <dbReference type="ARBA" id="ARBA00023002"/>
    </source>
</evidence>
<dbReference type="GO" id="GO:0046168">
    <property type="term" value="P:glycerol-3-phosphate catabolic process"/>
    <property type="evidence" value="ECO:0007669"/>
    <property type="project" value="UniProtKB-UniRule"/>
</dbReference>
<evidence type="ECO:0000256" key="9">
    <source>
        <dbReference type="RuleBase" id="RU361243"/>
    </source>
</evidence>
<evidence type="ECO:0000256" key="5">
    <source>
        <dbReference type="PIRSR" id="PIRSR000114-1"/>
    </source>
</evidence>
<dbReference type="STRING" id="905079.L1IQL9"/>
<dbReference type="AlphaFoldDB" id="L1IQL9"/>
<gene>
    <name evidence="12" type="ORF">GUITHDRAFT_115328</name>
</gene>
<name>L1IQL9_GUITC</name>
<dbReference type="EnsemblProtists" id="EKX38553">
    <property type="protein sequence ID" value="EKX38553"/>
    <property type="gene ID" value="GUITHDRAFT_115328"/>
</dbReference>
<feature type="binding site" evidence="7">
    <location>
        <position position="96"/>
    </location>
    <ligand>
        <name>NAD(+)</name>
        <dbReference type="ChEBI" id="CHEBI:57540"/>
    </ligand>
</feature>
<feature type="domain" description="Glycerol-3-phosphate dehydrogenase NAD-dependent N-terminal" evidence="10">
    <location>
        <begin position="5"/>
        <end position="172"/>
    </location>
</feature>
<comment type="similarity">
    <text evidence="1 8">Belongs to the NAD-dependent glycerol-3-phosphate dehydrogenase family.</text>
</comment>
<dbReference type="eggNOG" id="KOG2711">
    <property type="taxonomic scope" value="Eukaryota"/>
</dbReference>
<evidence type="ECO:0000256" key="1">
    <source>
        <dbReference type="ARBA" id="ARBA00011009"/>
    </source>
</evidence>
<dbReference type="InterPro" id="IPR008927">
    <property type="entry name" value="6-PGluconate_DH-like_C_sf"/>
</dbReference>
<feature type="active site" description="Proton acceptor" evidence="5">
    <location>
        <position position="204"/>
    </location>
</feature>
<dbReference type="GO" id="GO:0141152">
    <property type="term" value="F:glycerol-3-phosphate dehydrogenase (NAD+) activity"/>
    <property type="evidence" value="ECO:0007669"/>
    <property type="project" value="UniProtKB-UniRule"/>
</dbReference>
<dbReference type="Pfam" id="PF01210">
    <property type="entry name" value="NAD_Gly3P_dh_N"/>
    <property type="match status" value="1"/>
</dbReference>
<sequence length="380" mass="41616">MKKRVAIVGSGNWGCAIAKIVGNNCTHHPHLEDEVRMWVFEEMVKGRKLTDIINEEHENVKYMPGVKLPTNVIADPDVVSATRGANVLIFVLPHQFLGGLCKKIKGNHAQDCIAVSLIKGVHFDSKGMVLISDMIKEGLNGMDVSVLMGANLAKEVAGGAFCETTIGYNVEENGKLLHTIFNDPLFHVTIINDVPGVEICGALKNIVALGAGFTDGMGLGDNSKAAIIRIGLMEMKKFIQSRYPSVKDATFFESCGVADLIVTCYGGRNRRCAEAFVKAGGRKSFEELERELLNGQKLQGTLTIKEVMQILQREGIVDQYPLFKSIYNIAFEKAPVESMLATLGCFELEQVLMAKNQFGQVVTKRTVVYYGKAGDRRAAL</sequence>
<protein>
    <recommendedName>
        <fullName evidence="9">Glycerol-3-phosphate dehydrogenase [NAD(+)]</fullName>
        <ecNumber evidence="9">1.1.1.8</ecNumber>
    </recommendedName>
</protein>
<evidence type="ECO:0000256" key="8">
    <source>
        <dbReference type="RuleBase" id="RU000437"/>
    </source>
</evidence>
<dbReference type="PaxDb" id="55529-EKX38553"/>
<proteinExistence type="inferred from homology"/>
<evidence type="ECO:0000256" key="3">
    <source>
        <dbReference type="ARBA" id="ARBA00023027"/>
    </source>
</evidence>
<evidence type="ECO:0000259" key="10">
    <source>
        <dbReference type="Pfam" id="PF01210"/>
    </source>
</evidence>
<dbReference type="EC" id="1.1.1.8" evidence="9"/>
<dbReference type="SUPFAM" id="SSF48179">
    <property type="entry name" value="6-phosphogluconate dehydrogenase C-terminal domain-like"/>
    <property type="match status" value="1"/>
</dbReference>
<dbReference type="Gene3D" id="1.10.1040.10">
    <property type="entry name" value="N-(1-d-carboxylethyl)-l-norvaline Dehydrogenase, domain 2"/>
    <property type="match status" value="1"/>
</dbReference>
<keyword evidence="14" id="KW-1185">Reference proteome</keyword>
<dbReference type="InterPro" id="IPR017751">
    <property type="entry name" value="G3P_DH_NAD-dep_euk"/>
</dbReference>
<dbReference type="EMBL" id="JH993047">
    <property type="protein sequence ID" value="EKX38553.1"/>
    <property type="molecule type" value="Genomic_DNA"/>
</dbReference>
<evidence type="ECO:0000259" key="11">
    <source>
        <dbReference type="Pfam" id="PF07479"/>
    </source>
</evidence>
<comment type="catalytic activity">
    <reaction evidence="4 9">
        <text>sn-glycerol 3-phosphate + NAD(+) = dihydroxyacetone phosphate + NADH + H(+)</text>
        <dbReference type="Rhea" id="RHEA:11092"/>
        <dbReference type="ChEBI" id="CHEBI:15378"/>
        <dbReference type="ChEBI" id="CHEBI:57540"/>
        <dbReference type="ChEBI" id="CHEBI:57597"/>
        <dbReference type="ChEBI" id="CHEBI:57642"/>
        <dbReference type="ChEBI" id="CHEBI:57945"/>
        <dbReference type="EC" id="1.1.1.8"/>
    </reaction>
</comment>
<dbReference type="GO" id="GO:0042803">
    <property type="term" value="F:protein homodimerization activity"/>
    <property type="evidence" value="ECO:0007669"/>
    <property type="project" value="InterPro"/>
</dbReference>
<dbReference type="OrthoDB" id="10263760at2759"/>
<feature type="binding site" evidence="6">
    <location>
        <position position="119"/>
    </location>
    <ligand>
        <name>substrate</name>
    </ligand>
</feature>
<feature type="binding site" evidence="7">
    <location>
        <position position="297"/>
    </location>
    <ligand>
        <name>NAD(+)</name>
        <dbReference type="ChEBI" id="CHEBI:57540"/>
    </ligand>
</feature>
<evidence type="ECO:0000256" key="7">
    <source>
        <dbReference type="PIRSR" id="PIRSR000114-3"/>
    </source>
</evidence>
<dbReference type="OMA" id="NRMFGNM"/>